<keyword evidence="2" id="KW-0472">Membrane</keyword>
<name>A0A2N6RXN3_9BIFI</name>
<dbReference type="EMBL" id="PNGV01000001">
    <property type="protein sequence ID" value="PMC42871.1"/>
    <property type="molecule type" value="Genomic_DNA"/>
</dbReference>
<gene>
    <name evidence="3" type="ORF">CJ216_01840</name>
</gene>
<feature type="transmembrane region" description="Helical" evidence="2">
    <location>
        <begin position="27"/>
        <end position="45"/>
    </location>
</feature>
<evidence type="ECO:0000256" key="2">
    <source>
        <dbReference type="SAM" id="Phobius"/>
    </source>
</evidence>
<evidence type="ECO:0000256" key="1">
    <source>
        <dbReference type="SAM" id="MobiDB-lite"/>
    </source>
</evidence>
<proteinExistence type="predicted"/>
<feature type="transmembrane region" description="Helical" evidence="2">
    <location>
        <begin position="80"/>
        <end position="101"/>
    </location>
</feature>
<keyword evidence="2" id="KW-1133">Transmembrane helix</keyword>
<keyword evidence="2" id="KW-0812">Transmembrane</keyword>
<dbReference type="GeneID" id="98325821"/>
<evidence type="ECO:0000313" key="4">
    <source>
        <dbReference type="Proteomes" id="UP000235771"/>
    </source>
</evidence>
<dbReference type="Proteomes" id="UP000235771">
    <property type="component" value="Unassembled WGS sequence"/>
</dbReference>
<keyword evidence="4" id="KW-1185">Reference proteome</keyword>
<accession>A0A2N6RXN3</accession>
<reference evidence="3 4" key="1">
    <citation type="submission" date="2017-09" db="EMBL/GenBank/DDBJ databases">
        <title>Bacterial strain isolated from the female urinary microbiota.</title>
        <authorList>
            <person name="Thomas-White K."/>
            <person name="Kumar N."/>
            <person name="Forster S."/>
            <person name="Putonti C."/>
            <person name="Lawley T."/>
            <person name="Wolfe A.J."/>
        </authorList>
    </citation>
    <scope>NUCLEOTIDE SEQUENCE [LARGE SCALE GENOMIC DNA]</scope>
    <source>
        <strain evidence="3 4">UMB1686</strain>
    </source>
</reference>
<comment type="caution">
    <text evidence="3">The sequence shown here is derived from an EMBL/GenBank/DDBJ whole genome shotgun (WGS) entry which is preliminary data.</text>
</comment>
<feature type="region of interest" description="Disordered" evidence="1">
    <location>
        <begin position="1"/>
        <end position="23"/>
    </location>
</feature>
<dbReference type="AlphaFoldDB" id="A0A2N6RXN3"/>
<organism evidence="3 4">
    <name type="scientific">Gardnerella greenwoodii</name>
    <dbReference type="NCBI Taxonomy" id="2914925"/>
    <lineage>
        <taxon>Bacteria</taxon>
        <taxon>Bacillati</taxon>
        <taxon>Actinomycetota</taxon>
        <taxon>Actinomycetes</taxon>
        <taxon>Bifidobacteriales</taxon>
        <taxon>Bifidobacteriaceae</taxon>
        <taxon>Gardnerella</taxon>
    </lineage>
</organism>
<protein>
    <submittedName>
        <fullName evidence="3">DUF3017 domain-containing protein</fullName>
    </submittedName>
</protein>
<dbReference type="RefSeq" id="WP_004135099.1">
    <property type="nucleotide sequence ID" value="NZ_JAKNCL010000001.1"/>
</dbReference>
<evidence type="ECO:0000313" key="3">
    <source>
        <dbReference type="EMBL" id="PMC42871.1"/>
    </source>
</evidence>
<sequence>MTNSEQQNKDSKTEHPYVSEKSEGKPYAEWIVAAIVAISAILAFLGYATAAAAIVAVTAVTLGVIRLLMRQRSPWKVRSVRFDSFISIALGIGLFITYASISLLL</sequence>
<feature type="compositionally biased region" description="Basic and acidic residues" evidence="1">
    <location>
        <begin position="7"/>
        <end position="23"/>
    </location>
</feature>